<dbReference type="PANTHER" id="PTHR24148">
    <property type="entry name" value="ANKYRIN REPEAT DOMAIN-CONTAINING PROTEIN 39 HOMOLOG-RELATED"/>
    <property type="match status" value="1"/>
</dbReference>
<dbReference type="PANTHER" id="PTHR24148:SF73">
    <property type="entry name" value="HET DOMAIN PROTEIN (AFU_ORTHOLOGUE AFUA_8G01020)"/>
    <property type="match status" value="1"/>
</dbReference>
<accession>A0A2J6PGT3</accession>
<feature type="non-terminal residue" evidence="2">
    <location>
        <position position="118"/>
    </location>
</feature>
<protein>
    <submittedName>
        <fullName evidence="2">HET-domain-containing protein</fullName>
    </submittedName>
</protein>
<organism evidence="2 3">
    <name type="scientific">Hyaloscypha hepaticicola</name>
    <dbReference type="NCBI Taxonomy" id="2082293"/>
    <lineage>
        <taxon>Eukaryota</taxon>
        <taxon>Fungi</taxon>
        <taxon>Dikarya</taxon>
        <taxon>Ascomycota</taxon>
        <taxon>Pezizomycotina</taxon>
        <taxon>Leotiomycetes</taxon>
        <taxon>Helotiales</taxon>
        <taxon>Hyaloscyphaceae</taxon>
        <taxon>Hyaloscypha</taxon>
    </lineage>
</organism>
<name>A0A2J6PGT3_9HELO</name>
<evidence type="ECO:0000259" key="1">
    <source>
        <dbReference type="Pfam" id="PF06985"/>
    </source>
</evidence>
<dbReference type="InterPro" id="IPR052895">
    <property type="entry name" value="HetReg/Transcr_Mod"/>
</dbReference>
<sequence>IRLLRLLPRRNLSDPNELIRCELSPAQLNDANTRYTAISYMWGTRDADRVIELDRASFSVTENLWACLRKFRNLIPGETSLSYIWVDAICINQEDPDERSSQVSQMGAIYAEAQKVVI</sequence>
<dbReference type="EMBL" id="KZ613534">
    <property type="protein sequence ID" value="PMD13238.1"/>
    <property type="molecule type" value="Genomic_DNA"/>
</dbReference>
<feature type="non-terminal residue" evidence="2">
    <location>
        <position position="1"/>
    </location>
</feature>
<dbReference type="InterPro" id="IPR010730">
    <property type="entry name" value="HET"/>
</dbReference>
<proteinExistence type="predicted"/>
<evidence type="ECO:0000313" key="3">
    <source>
        <dbReference type="Proteomes" id="UP000235672"/>
    </source>
</evidence>
<reference evidence="2 3" key="1">
    <citation type="submission" date="2016-05" db="EMBL/GenBank/DDBJ databases">
        <title>A degradative enzymes factory behind the ericoid mycorrhizal symbiosis.</title>
        <authorList>
            <consortium name="DOE Joint Genome Institute"/>
            <person name="Martino E."/>
            <person name="Morin E."/>
            <person name="Grelet G."/>
            <person name="Kuo A."/>
            <person name="Kohler A."/>
            <person name="Daghino S."/>
            <person name="Barry K."/>
            <person name="Choi C."/>
            <person name="Cichocki N."/>
            <person name="Clum A."/>
            <person name="Copeland A."/>
            <person name="Hainaut M."/>
            <person name="Haridas S."/>
            <person name="Labutti K."/>
            <person name="Lindquist E."/>
            <person name="Lipzen A."/>
            <person name="Khouja H.-R."/>
            <person name="Murat C."/>
            <person name="Ohm R."/>
            <person name="Olson A."/>
            <person name="Spatafora J."/>
            <person name="Veneault-Fourrey C."/>
            <person name="Henrissat B."/>
            <person name="Grigoriev I."/>
            <person name="Martin F."/>
            <person name="Perotto S."/>
        </authorList>
    </citation>
    <scope>NUCLEOTIDE SEQUENCE [LARGE SCALE GENOMIC DNA]</scope>
    <source>
        <strain evidence="2 3">UAMH 7357</strain>
    </source>
</reference>
<evidence type="ECO:0000313" key="2">
    <source>
        <dbReference type="EMBL" id="PMD13238.1"/>
    </source>
</evidence>
<gene>
    <name evidence="2" type="ORF">NA56DRAFT_550588</name>
</gene>
<dbReference type="AlphaFoldDB" id="A0A2J6PGT3"/>
<feature type="domain" description="Heterokaryon incompatibility" evidence="1">
    <location>
        <begin position="35"/>
        <end position="118"/>
    </location>
</feature>
<dbReference type="OrthoDB" id="2157530at2759"/>
<dbReference type="Pfam" id="PF06985">
    <property type="entry name" value="HET"/>
    <property type="match status" value="1"/>
</dbReference>
<dbReference type="Proteomes" id="UP000235672">
    <property type="component" value="Unassembled WGS sequence"/>
</dbReference>
<dbReference type="STRING" id="1745343.A0A2J6PGT3"/>
<keyword evidence="3" id="KW-1185">Reference proteome</keyword>